<evidence type="ECO:0008006" key="10">
    <source>
        <dbReference type="Google" id="ProtNLM"/>
    </source>
</evidence>
<sequence>MFNILLLLDLLLEAKSGTGKTAVFTVVALEKLDLDKGLQVVILAPTREIAFQICDVIRQIGSKLEGLAVEVVIGGLPVEEDVSKFKKKVHIVVGSPGRFRHLVQDKHIDVSSVRLLVLDEGDKLLDKSFQADVNFIFSILPHQKQVIFSSATYTEDTKLFLSKYVKNAQHVCPDSSCVLLGIVQKVTIVKYNANIVRQTQNRFEELLKILSKIAFKQCLIFCNYQARVTELHKLLVRNKWPVEQLYGQQEQTDRLGALKTLQDYKCRILIATDLAARGIDASNVDLIINFEPPFEWQTYLHRIGRAGRFGSYGTSITILSEGKEEIKFREMLDSFKIPLNSLWTSDKNDFNEPSKVETHITLTNNSNRIEDAIEYQEFWNELTESVNKIEKIENFETLCQSFNDSKSSIQSFNELLKSFQEKQVPVKSNEYQHLQITAKVIDKLSDTLKILTASSNTKINENLTCKIKDYENANSINNKSYGNKKECNNHSILKKTSSYEKIESNKHTKTHGNEPLSVRQKTIKEITPTKGLLCAGLPLSFASSKGSKNNKFNNTRDKGQQQTVDLEETSEIRARDINTNEFQLFNQKSSVYSHRSAKSKKDYKIEYDSDNDACYVSEDYVNWYKQLKLRMKQIELALYIEEMSLQ</sequence>
<dbReference type="InterPro" id="IPR011545">
    <property type="entry name" value="DEAD/DEAH_box_helicase_dom"/>
</dbReference>
<keyword evidence="9" id="KW-1185">Reference proteome</keyword>
<keyword evidence="2" id="KW-0378">Hydrolase</keyword>
<evidence type="ECO:0000256" key="4">
    <source>
        <dbReference type="ARBA" id="ARBA00022840"/>
    </source>
</evidence>
<gene>
    <name evidence="8" type="ORF">DIATSA_LOCUS11328</name>
</gene>
<evidence type="ECO:0000256" key="2">
    <source>
        <dbReference type="ARBA" id="ARBA00022801"/>
    </source>
</evidence>
<evidence type="ECO:0000313" key="9">
    <source>
        <dbReference type="Proteomes" id="UP001153714"/>
    </source>
</evidence>
<feature type="chain" id="PRO_5040236132" description="ATP-dependent RNA helicase DDX20" evidence="5">
    <location>
        <begin position="20"/>
        <end position="646"/>
    </location>
</feature>
<keyword evidence="5" id="KW-0732">Signal</keyword>
<dbReference type="AlphaFoldDB" id="A0A9P0C672"/>
<dbReference type="Proteomes" id="UP001153714">
    <property type="component" value="Chromosome 6"/>
</dbReference>
<dbReference type="Gene3D" id="3.40.50.300">
    <property type="entry name" value="P-loop containing nucleotide triphosphate hydrolases"/>
    <property type="match status" value="2"/>
</dbReference>
<dbReference type="PANTHER" id="PTHR47959">
    <property type="entry name" value="ATP-DEPENDENT RNA HELICASE RHLE-RELATED"/>
    <property type="match status" value="1"/>
</dbReference>
<feature type="domain" description="Helicase C-terminal" evidence="7">
    <location>
        <begin position="205"/>
        <end position="350"/>
    </location>
</feature>
<feature type="domain" description="Helicase ATP-binding" evidence="6">
    <location>
        <begin position="1"/>
        <end position="171"/>
    </location>
</feature>
<dbReference type="GO" id="GO:0005524">
    <property type="term" value="F:ATP binding"/>
    <property type="evidence" value="ECO:0007669"/>
    <property type="project" value="UniProtKB-KW"/>
</dbReference>
<dbReference type="Pfam" id="PF00270">
    <property type="entry name" value="DEAD"/>
    <property type="match status" value="1"/>
</dbReference>
<dbReference type="InterPro" id="IPR001650">
    <property type="entry name" value="Helicase_C-like"/>
</dbReference>
<dbReference type="InterPro" id="IPR027417">
    <property type="entry name" value="P-loop_NTPase"/>
</dbReference>
<name>A0A9P0C672_9NEOP</name>
<organism evidence="8 9">
    <name type="scientific">Diatraea saccharalis</name>
    <name type="common">sugarcane borer</name>
    <dbReference type="NCBI Taxonomy" id="40085"/>
    <lineage>
        <taxon>Eukaryota</taxon>
        <taxon>Metazoa</taxon>
        <taxon>Ecdysozoa</taxon>
        <taxon>Arthropoda</taxon>
        <taxon>Hexapoda</taxon>
        <taxon>Insecta</taxon>
        <taxon>Pterygota</taxon>
        <taxon>Neoptera</taxon>
        <taxon>Endopterygota</taxon>
        <taxon>Lepidoptera</taxon>
        <taxon>Glossata</taxon>
        <taxon>Ditrysia</taxon>
        <taxon>Pyraloidea</taxon>
        <taxon>Crambidae</taxon>
        <taxon>Crambinae</taxon>
        <taxon>Diatraea</taxon>
    </lineage>
</organism>
<evidence type="ECO:0000256" key="1">
    <source>
        <dbReference type="ARBA" id="ARBA00022741"/>
    </source>
</evidence>
<evidence type="ECO:0000256" key="3">
    <source>
        <dbReference type="ARBA" id="ARBA00022806"/>
    </source>
</evidence>
<dbReference type="SMART" id="SM00490">
    <property type="entry name" value="HELICc"/>
    <property type="match status" value="1"/>
</dbReference>
<dbReference type="GO" id="GO:0005829">
    <property type="term" value="C:cytosol"/>
    <property type="evidence" value="ECO:0007669"/>
    <property type="project" value="TreeGrafter"/>
</dbReference>
<reference evidence="8" key="1">
    <citation type="submission" date="2021-12" db="EMBL/GenBank/DDBJ databases">
        <authorList>
            <person name="King R."/>
        </authorList>
    </citation>
    <scope>NUCLEOTIDE SEQUENCE</scope>
</reference>
<evidence type="ECO:0000313" key="8">
    <source>
        <dbReference type="EMBL" id="CAH0761232.1"/>
    </source>
</evidence>
<dbReference type="SMART" id="SM00487">
    <property type="entry name" value="DEXDc"/>
    <property type="match status" value="1"/>
</dbReference>
<dbReference type="CDD" id="cd18787">
    <property type="entry name" value="SF2_C_DEAD"/>
    <property type="match status" value="1"/>
</dbReference>
<keyword evidence="1" id="KW-0547">Nucleotide-binding</keyword>
<proteinExistence type="predicted"/>
<accession>A0A9P0C672</accession>
<reference evidence="8" key="2">
    <citation type="submission" date="2022-10" db="EMBL/GenBank/DDBJ databases">
        <authorList>
            <consortium name="ENA_rothamsted_submissions"/>
            <consortium name="culmorum"/>
            <person name="King R."/>
        </authorList>
    </citation>
    <scope>NUCLEOTIDE SEQUENCE</scope>
</reference>
<dbReference type="GO" id="GO:0016787">
    <property type="term" value="F:hydrolase activity"/>
    <property type="evidence" value="ECO:0007669"/>
    <property type="project" value="UniProtKB-KW"/>
</dbReference>
<keyword evidence="3" id="KW-0347">Helicase</keyword>
<dbReference type="InterPro" id="IPR050079">
    <property type="entry name" value="DEAD_box_RNA_helicase"/>
</dbReference>
<keyword evidence="4" id="KW-0067">ATP-binding</keyword>
<dbReference type="GO" id="GO:0003724">
    <property type="term" value="F:RNA helicase activity"/>
    <property type="evidence" value="ECO:0007669"/>
    <property type="project" value="TreeGrafter"/>
</dbReference>
<dbReference type="PROSITE" id="PS51194">
    <property type="entry name" value="HELICASE_CTER"/>
    <property type="match status" value="1"/>
</dbReference>
<dbReference type="Pfam" id="PF00271">
    <property type="entry name" value="Helicase_C"/>
    <property type="match status" value="1"/>
</dbReference>
<dbReference type="PANTHER" id="PTHR47959:SF1">
    <property type="entry name" value="ATP-DEPENDENT RNA HELICASE DBPA"/>
    <property type="match status" value="1"/>
</dbReference>
<dbReference type="OrthoDB" id="434041at2759"/>
<dbReference type="EMBL" id="OU893337">
    <property type="protein sequence ID" value="CAH0761232.1"/>
    <property type="molecule type" value="Genomic_DNA"/>
</dbReference>
<dbReference type="InterPro" id="IPR014001">
    <property type="entry name" value="Helicase_ATP-bd"/>
</dbReference>
<evidence type="ECO:0000256" key="5">
    <source>
        <dbReference type="SAM" id="SignalP"/>
    </source>
</evidence>
<dbReference type="GO" id="GO:0003676">
    <property type="term" value="F:nucleic acid binding"/>
    <property type="evidence" value="ECO:0007669"/>
    <property type="project" value="InterPro"/>
</dbReference>
<protein>
    <recommendedName>
        <fullName evidence="10">ATP-dependent RNA helicase DDX20</fullName>
    </recommendedName>
</protein>
<dbReference type="SUPFAM" id="SSF52540">
    <property type="entry name" value="P-loop containing nucleoside triphosphate hydrolases"/>
    <property type="match status" value="1"/>
</dbReference>
<evidence type="ECO:0000259" key="6">
    <source>
        <dbReference type="PROSITE" id="PS51192"/>
    </source>
</evidence>
<feature type="signal peptide" evidence="5">
    <location>
        <begin position="1"/>
        <end position="19"/>
    </location>
</feature>
<dbReference type="PROSITE" id="PS51192">
    <property type="entry name" value="HELICASE_ATP_BIND_1"/>
    <property type="match status" value="1"/>
</dbReference>
<evidence type="ECO:0000259" key="7">
    <source>
        <dbReference type="PROSITE" id="PS51194"/>
    </source>
</evidence>